<dbReference type="Proteomes" id="UP001208570">
    <property type="component" value="Unassembled WGS sequence"/>
</dbReference>
<keyword evidence="5 11" id="KW-0863">Zinc-finger</keyword>
<dbReference type="InterPro" id="IPR013087">
    <property type="entry name" value="Znf_C2H2_type"/>
</dbReference>
<evidence type="ECO:0000313" key="14">
    <source>
        <dbReference type="Proteomes" id="UP001208570"/>
    </source>
</evidence>
<keyword evidence="4" id="KW-0677">Repeat</keyword>
<dbReference type="InterPro" id="IPR036236">
    <property type="entry name" value="Znf_C2H2_sf"/>
</dbReference>
<comment type="caution">
    <text evidence="13">The sequence shown here is derived from an EMBL/GenBank/DDBJ whole genome shotgun (WGS) entry which is preliminary data.</text>
</comment>
<keyword evidence="8" id="KW-0238">DNA-binding</keyword>
<evidence type="ECO:0000313" key="13">
    <source>
        <dbReference type="EMBL" id="KAK2144622.1"/>
    </source>
</evidence>
<evidence type="ECO:0000256" key="9">
    <source>
        <dbReference type="ARBA" id="ARBA00023163"/>
    </source>
</evidence>
<evidence type="ECO:0000256" key="10">
    <source>
        <dbReference type="ARBA" id="ARBA00023242"/>
    </source>
</evidence>
<name>A0AAD9MSY1_9ANNE</name>
<reference evidence="13" key="1">
    <citation type="journal article" date="2023" name="Mol. Biol. Evol.">
        <title>Third-Generation Sequencing Reveals the Adaptive Role of the Epigenome in Three Deep-Sea Polychaetes.</title>
        <authorList>
            <person name="Perez M."/>
            <person name="Aroh O."/>
            <person name="Sun Y."/>
            <person name="Lan Y."/>
            <person name="Juniper S.K."/>
            <person name="Young C.R."/>
            <person name="Angers B."/>
            <person name="Qian P.Y."/>
        </authorList>
    </citation>
    <scope>NUCLEOTIDE SEQUENCE</scope>
    <source>
        <strain evidence="13">P08H-3</strain>
    </source>
</reference>
<dbReference type="PANTHER" id="PTHR24388:SF96">
    <property type="entry name" value="GENE, 32687-RELATED"/>
    <property type="match status" value="1"/>
</dbReference>
<keyword evidence="10" id="KW-0539">Nucleus</keyword>
<evidence type="ECO:0000256" key="3">
    <source>
        <dbReference type="ARBA" id="ARBA00022723"/>
    </source>
</evidence>
<dbReference type="PANTHER" id="PTHR24388">
    <property type="entry name" value="ZINC FINGER PROTEIN"/>
    <property type="match status" value="1"/>
</dbReference>
<dbReference type="InterPro" id="IPR050527">
    <property type="entry name" value="Snail/Krueppel_Znf"/>
</dbReference>
<sequence length="100" mass="11826">MRQKSGVFAQEATTDYHCSYCGKSFAHKFYLKEHENRHRGQFRLYCPVCQKGFMSSTGLKGHLANQHSRTKDYRCPHCDKAYSYKHHLKEHMLHKHRAAL</sequence>
<evidence type="ECO:0000256" key="11">
    <source>
        <dbReference type="PROSITE-ProRule" id="PRU00042"/>
    </source>
</evidence>
<dbReference type="GO" id="GO:0000978">
    <property type="term" value="F:RNA polymerase II cis-regulatory region sequence-specific DNA binding"/>
    <property type="evidence" value="ECO:0007669"/>
    <property type="project" value="TreeGrafter"/>
</dbReference>
<evidence type="ECO:0000256" key="1">
    <source>
        <dbReference type="ARBA" id="ARBA00004123"/>
    </source>
</evidence>
<evidence type="ECO:0000256" key="5">
    <source>
        <dbReference type="ARBA" id="ARBA00022771"/>
    </source>
</evidence>
<dbReference type="SMART" id="SM00355">
    <property type="entry name" value="ZnF_C2H2"/>
    <property type="match status" value="3"/>
</dbReference>
<dbReference type="EMBL" id="JAODUP010000742">
    <property type="protein sequence ID" value="KAK2144622.1"/>
    <property type="molecule type" value="Genomic_DNA"/>
</dbReference>
<evidence type="ECO:0000256" key="8">
    <source>
        <dbReference type="ARBA" id="ARBA00023125"/>
    </source>
</evidence>
<dbReference type="PROSITE" id="PS50157">
    <property type="entry name" value="ZINC_FINGER_C2H2_2"/>
    <property type="match status" value="3"/>
</dbReference>
<evidence type="ECO:0000259" key="12">
    <source>
        <dbReference type="PROSITE" id="PS50157"/>
    </source>
</evidence>
<dbReference type="GO" id="GO:0005634">
    <property type="term" value="C:nucleus"/>
    <property type="evidence" value="ECO:0007669"/>
    <property type="project" value="UniProtKB-SubCell"/>
</dbReference>
<feature type="domain" description="C2H2-type" evidence="12">
    <location>
        <begin position="73"/>
        <end position="100"/>
    </location>
</feature>
<evidence type="ECO:0000256" key="4">
    <source>
        <dbReference type="ARBA" id="ARBA00022737"/>
    </source>
</evidence>
<dbReference type="GO" id="GO:0000981">
    <property type="term" value="F:DNA-binding transcription factor activity, RNA polymerase II-specific"/>
    <property type="evidence" value="ECO:0007669"/>
    <property type="project" value="TreeGrafter"/>
</dbReference>
<keyword evidence="3" id="KW-0479">Metal-binding</keyword>
<protein>
    <recommendedName>
        <fullName evidence="12">C2H2-type domain-containing protein</fullName>
    </recommendedName>
</protein>
<keyword evidence="7" id="KW-0805">Transcription regulation</keyword>
<keyword evidence="9" id="KW-0804">Transcription</keyword>
<keyword evidence="14" id="KW-1185">Reference proteome</keyword>
<feature type="domain" description="C2H2-type" evidence="12">
    <location>
        <begin position="44"/>
        <end position="72"/>
    </location>
</feature>
<evidence type="ECO:0000256" key="6">
    <source>
        <dbReference type="ARBA" id="ARBA00022833"/>
    </source>
</evidence>
<dbReference type="Gene3D" id="3.30.160.60">
    <property type="entry name" value="Classic Zinc Finger"/>
    <property type="match status" value="2"/>
</dbReference>
<proteinExistence type="inferred from homology"/>
<dbReference type="PROSITE" id="PS00028">
    <property type="entry name" value="ZINC_FINGER_C2H2_1"/>
    <property type="match status" value="3"/>
</dbReference>
<dbReference type="AlphaFoldDB" id="A0AAD9MSY1"/>
<dbReference type="Pfam" id="PF13894">
    <property type="entry name" value="zf-C2H2_4"/>
    <property type="match status" value="1"/>
</dbReference>
<feature type="domain" description="C2H2-type" evidence="12">
    <location>
        <begin position="16"/>
        <end position="43"/>
    </location>
</feature>
<evidence type="ECO:0000256" key="7">
    <source>
        <dbReference type="ARBA" id="ARBA00023015"/>
    </source>
</evidence>
<comment type="subcellular location">
    <subcellularLocation>
        <location evidence="1">Nucleus</location>
    </subcellularLocation>
</comment>
<dbReference type="SUPFAM" id="SSF57667">
    <property type="entry name" value="beta-beta-alpha zinc fingers"/>
    <property type="match status" value="2"/>
</dbReference>
<accession>A0AAD9MSY1</accession>
<dbReference type="Pfam" id="PF00096">
    <property type="entry name" value="zf-C2H2"/>
    <property type="match status" value="2"/>
</dbReference>
<dbReference type="GO" id="GO:0008270">
    <property type="term" value="F:zinc ion binding"/>
    <property type="evidence" value="ECO:0007669"/>
    <property type="project" value="UniProtKB-KW"/>
</dbReference>
<comment type="similarity">
    <text evidence="2">Belongs to the krueppel C2H2-type zinc-finger protein family.</text>
</comment>
<organism evidence="13 14">
    <name type="scientific">Paralvinella palmiformis</name>
    <dbReference type="NCBI Taxonomy" id="53620"/>
    <lineage>
        <taxon>Eukaryota</taxon>
        <taxon>Metazoa</taxon>
        <taxon>Spiralia</taxon>
        <taxon>Lophotrochozoa</taxon>
        <taxon>Annelida</taxon>
        <taxon>Polychaeta</taxon>
        <taxon>Sedentaria</taxon>
        <taxon>Canalipalpata</taxon>
        <taxon>Terebellida</taxon>
        <taxon>Terebelliformia</taxon>
        <taxon>Alvinellidae</taxon>
        <taxon>Paralvinella</taxon>
    </lineage>
</organism>
<keyword evidence="6" id="KW-0862">Zinc</keyword>
<evidence type="ECO:0000256" key="2">
    <source>
        <dbReference type="ARBA" id="ARBA00006991"/>
    </source>
</evidence>
<gene>
    <name evidence="13" type="ORF">LSH36_742g01008</name>
</gene>